<comment type="catalytic activity">
    <reaction evidence="1">
        <text>peroxynitrite = nitrate</text>
        <dbReference type="Rhea" id="RHEA:63116"/>
        <dbReference type="ChEBI" id="CHEBI:17632"/>
        <dbReference type="ChEBI" id="CHEBI:25941"/>
    </reaction>
</comment>
<proteinExistence type="inferred from homology"/>
<dbReference type="HAMAP" id="MF_01297">
    <property type="entry name" value="nitrobindin"/>
    <property type="match status" value="1"/>
</dbReference>
<keyword evidence="1" id="KW-0479">Metal-binding</keyword>
<evidence type="ECO:0000313" key="3">
    <source>
        <dbReference type="EMBL" id="AQP45968.1"/>
    </source>
</evidence>
<dbReference type="EMBL" id="CP019605">
    <property type="protein sequence ID" value="AQP45968.1"/>
    <property type="molecule type" value="Genomic_DNA"/>
</dbReference>
<comment type="cofactor">
    <cofactor evidence="1">
        <name>heme b</name>
        <dbReference type="ChEBI" id="CHEBI:60344"/>
    </cofactor>
    <text evidence="1">Binds 1 heme b group per subunit, that coordinates a highly solvent-exposed Fe(III) atom.</text>
</comment>
<protein>
    <recommendedName>
        <fullName evidence="1">Peroxynitrite isomerase</fullName>
        <ecNumber evidence="1">5.99.-.-</ecNumber>
    </recommendedName>
    <alternativeName>
        <fullName evidence="1">Ferric nitrobindin</fullName>
        <shortName evidence="1">Nb(III)</shortName>
    </alternativeName>
</protein>
<evidence type="ECO:0000256" key="1">
    <source>
        <dbReference type="HAMAP-Rule" id="MF_01297"/>
    </source>
</evidence>
<dbReference type="GO" id="GO:0020037">
    <property type="term" value="F:heme binding"/>
    <property type="evidence" value="ECO:0007669"/>
    <property type="project" value="UniProtKB-UniRule"/>
</dbReference>
<feature type="short sequence motif" description="GXWXGXG" evidence="1">
    <location>
        <begin position="21"/>
        <end position="27"/>
    </location>
</feature>
<dbReference type="KEGG" id="tfl:RPIT_01805"/>
<keyword evidence="4" id="KW-1185">Reference proteome</keyword>
<dbReference type="PANTHER" id="PTHR15854:SF4">
    <property type="entry name" value="PEROXYNITRITE ISOMERASE THAP4"/>
    <property type="match status" value="1"/>
</dbReference>
<feature type="binding site" description="axial binding residue" evidence="1">
    <location>
        <position position="157"/>
    </location>
    <ligand>
        <name>heme b</name>
        <dbReference type="ChEBI" id="CHEBI:60344"/>
    </ligand>
    <ligandPart>
        <name>Fe</name>
        <dbReference type="ChEBI" id="CHEBI:18248"/>
    </ligandPart>
</feature>
<feature type="domain" description="THAP4-like heme-binding" evidence="2">
    <location>
        <begin position="13"/>
        <end position="164"/>
    </location>
</feature>
<dbReference type="OrthoDB" id="4804006at2"/>
<dbReference type="GO" id="GO:0062213">
    <property type="term" value="F:peroxynitrite isomerase activity"/>
    <property type="evidence" value="ECO:0007669"/>
    <property type="project" value="UniProtKB-UniRule"/>
</dbReference>
<evidence type="ECO:0000259" key="2">
    <source>
        <dbReference type="Pfam" id="PF08768"/>
    </source>
</evidence>
<dbReference type="InterPro" id="IPR012674">
    <property type="entry name" value="Calycin"/>
</dbReference>
<dbReference type="Pfam" id="PF08768">
    <property type="entry name" value="THAP4_heme-bd"/>
    <property type="match status" value="1"/>
</dbReference>
<dbReference type="STRING" id="1610493.RPIT_01805"/>
<sequence>MDIEVPEGLNPALTALGWLVGRWEGTGNGTDHEGNDFEFEQRIEFSHNGSDYLYYASQTFLLGDDGAEAEPLGVETGFWRPKADASLEVVLASADGWTEVLLGKIAVTRIDLLTDAVVRTESAQVSHASGQRLYGKVEGDLMYALDRSTAEHALRPHMWARLKRV</sequence>
<keyword evidence="1" id="KW-0408">Iron</keyword>
<dbReference type="SUPFAM" id="SSF50814">
    <property type="entry name" value="Lipocalins"/>
    <property type="match status" value="1"/>
</dbReference>
<keyword evidence="1" id="KW-0349">Heme</keyword>
<name>A0A1Q2CIK5_9ACTN</name>
<dbReference type="Gene3D" id="2.40.128.20">
    <property type="match status" value="1"/>
</dbReference>
<dbReference type="PANTHER" id="PTHR15854">
    <property type="entry name" value="THAP4 PROTEIN"/>
    <property type="match status" value="1"/>
</dbReference>
<dbReference type="CDD" id="cd07828">
    <property type="entry name" value="lipocalin_heme-bd-THAP4-like"/>
    <property type="match status" value="1"/>
</dbReference>
<dbReference type="EC" id="5.99.-.-" evidence="1"/>
<comment type="pathway">
    <text evidence="1">Nitrogen metabolism.</text>
</comment>
<dbReference type="AlphaFoldDB" id="A0A1Q2CIK5"/>
<dbReference type="Proteomes" id="UP000188324">
    <property type="component" value="Chromosome"/>
</dbReference>
<dbReference type="InterPro" id="IPR022939">
    <property type="entry name" value="Nb(III)_bact/plant"/>
</dbReference>
<gene>
    <name evidence="3" type="ORF">RPIT_01805</name>
</gene>
<keyword evidence="1" id="KW-0413">Isomerase</keyword>
<comment type="function">
    <text evidence="1">Heme-binding protein able to scavenge peroxynitrite and to protect free L-tyrosine against peroxynitrite-mediated nitration, by acting as a peroxynitrite isomerase that converts peroxynitrite to nitrate. Therefore, this protein likely plays a role in peroxynitrite sensing and in the detoxification of reactive nitrogen and oxygen species (RNS and ROS, respectively). Is able to bind nitric oxide (NO) in vitro, but may act as a sensor of peroxynitrite levels in vivo.</text>
</comment>
<organism evidence="3 4">
    <name type="scientific">Tessaracoccus flavus</name>
    <dbReference type="NCBI Taxonomy" id="1610493"/>
    <lineage>
        <taxon>Bacteria</taxon>
        <taxon>Bacillati</taxon>
        <taxon>Actinomycetota</taxon>
        <taxon>Actinomycetes</taxon>
        <taxon>Propionibacteriales</taxon>
        <taxon>Propionibacteriaceae</taxon>
        <taxon>Tessaracoccus</taxon>
    </lineage>
</organism>
<comment type="domain">
    <text evidence="1">Forms a 10-stranded antiparallel beta-barrel structure able to accommodate a hydrophobic ligand in its interior. In fact, this fold hosts the heme group, which is located in a wide surface cleft.</text>
</comment>
<reference evidence="3 4" key="1">
    <citation type="journal article" date="2016" name="Int. J. Syst. Evol. Microbiol.">
        <title>Tessaracoccus flavus sp. nov., isolated from the drainage system of a lindane-producing factory.</title>
        <authorList>
            <person name="Kumari R."/>
            <person name="Singh P."/>
            <person name="Schumann P."/>
            <person name="Lal R."/>
        </authorList>
    </citation>
    <scope>NUCLEOTIDE SEQUENCE [LARGE SCALE GENOMIC DNA]</scope>
    <source>
        <strain evidence="3 4">RP1T</strain>
    </source>
</reference>
<comment type="similarity">
    <text evidence="1">Belongs to the nitrobindin family.</text>
</comment>
<accession>A0A1Q2CIK5</accession>
<comment type="caution">
    <text evidence="1">Lacks conserved residue(s) required for the propagation of feature annotation.</text>
</comment>
<dbReference type="GO" id="GO:0046872">
    <property type="term" value="F:metal ion binding"/>
    <property type="evidence" value="ECO:0007669"/>
    <property type="project" value="UniProtKB-KW"/>
</dbReference>
<dbReference type="InterPro" id="IPR045165">
    <property type="entry name" value="Nitrobindin"/>
</dbReference>
<evidence type="ECO:0000313" key="4">
    <source>
        <dbReference type="Proteomes" id="UP000188324"/>
    </source>
</evidence>
<dbReference type="InterPro" id="IPR014878">
    <property type="entry name" value="THAP4-like_heme-bd"/>
</dbReference>